<evidence type="ECO:0000256" key="3">
    <source>
        <dbReference type="SAM" id="SignalP"/>
    </source>
</evidence>
<protein>
    <submittedName>
        <fullName evidence="4">Spy/CpxP family protein refolding chaperone</fullName>
    </submittedName>
</protein>
<feature type="region of interest" description="Disordered" evidence="2">
    <location>
        <begin position="128"/>
        <end position="157"/>
    </location>
</feature>
<proteinExistence type="predicted"/>
<feature type="compositionally biased region" description="Polar residues" evidence="2">
    <location>
        <begin position="128"/>
        <end position="139"/>
    </location>
</feature>
<dbReference type="InterPro" id="IPR012899">
    <property type="entry name" value="LTXXQ"/>
</dbReference>
<dbReference type="GO" id="GO:0042597">
    <property type="term" value="C:periplasmic space"/>
    <property type="evidence" value="ECO:0007669"/>
    <property type="project" value="InterPro"/>
</dbReference>
<reference evidence="5" key="1">
    <citation type="submission" date="2023-07" db="EMBL/GenBank/DDBJ databases">
        <authorList>
            <person name="Luz R."/>
            <person name="Cordeiro R."/>
            <person name="Fonseca A."/>
            <person name="Goncalves V."/>
        </authorList>
    </citation>
    <scope>NUCLEOTIDE SEQUENCE [LARGE SCALE GENOMIC DNA]</scope>
    <source>
        <strain evidence="5">BACA0444</strain>
    </source>
</reference>
<dbReference type="AlphaFoldDB" id="A0AAE4FRG2"/>
<evidence type="ECO:0000313" key="5">
    <source>
        <dbReference type="Proteomes" id="UP001268256"/>
    </source>
</evidence>
<dbReference type="Proteomes" id="UP001268256">
    <property type="component" value="Unassembled WGS sequence"/>
</dbReference>
<name>A0AAE4FRG2_9CYAN</name>
<dbReference type="InterPro" id="IPR025961">
    <property type="entry name" value="Metal_resist"/>
</dbReference>
<keyword evidence="3" id="KW-0732">Signal</keyword>
<sequence length="157" mass="17894">MWKKNTSLWVLAAILAIPGTSLIPAFAQDSSPSPVIPNRPNRPNRPNLNLTPEQASRMQAVREKYKGQMTQAREQLKQARTELRQLMVNGASESQARAKFQQVQQLESKMSELRFQTMLEINAILTPSQRQQLASQMEQRTGRNRPQRLEGQPEQGM</sequence>
<comment type="caution">
    <text evidence="4">The sequence shown here is derived from an EMBL/GenBank/DDBJ whole genome shotgun (WGS) entry which is preliminary data.</text>
</comment>
<accession>A0AAE4FRG2</accession>
<evidence type="ECO:0000313" key="4">
    <source>
        <dbReference type="EMBL" id="MDS3860795.1"/>
    </source>
</evidence>
<keyword evidence="5" id="KW-1185">Reference proteome</keyword>
<feature type="chain" id="PRO_5041977121" evidence="3">
    <location>
        <begin position="28"/>
        <end position="157"/>
    </location>
</feature>
<dbReference type="Pfam" id="PF13801">
    <property type="entry name" value="Metal_resist"/>
    <property type="match status" value="1"/>
</dbReference>
<feature type="coiled-coil region" evidence="1">
    <location>
        <begin position="55"/>
        <end position="89"/>
    </location>
</feature>
<evidence type="ECO:0000256" key="2">
    <source>
        <dbReference type="SAM" id="MobiDB-lite"/>
    </source>
</evidence>
<evidence type="ECO:0000256" key="1">
    <source>
        <dbReference type="SAM" id="Coils"/>
    </source>
</evidence>
<keyword evidence="1" id="KW-0175">Coiled coil</keyword>
<feature type="signal peptide" evidence="3">
    <location>
        <begin position="1"/>
        <end position="27"/>
    </location>
</feature>
<dbReference type="CDD" id="cd09916">
    <property type="entry name" value="CpxP_like"/>
    <property type="match status" value="1"/>
</dbReference>
<organism evidence="4 5">
    <name type="scientific">Pseudocalidococcus azoricus BACA0444</name>
    <dbReference type="NCBI Taxonomy" id="2918990"/>
    <lineage>
        <taxon>Bacteria</taxon>
        <taxon>Bacillati</taxon>
        <taxon>Cyanobacteriota</taxon>
        <taxon>Cyanophyceae</taxon>
        <taxon>Acaryochloridales</taxon>
        <taxon>Thermosynechococcaceae</taxon>
        <taxon>Pseudocalidococcus</taxon>
        <taxon>Pseudocalidococcus azoricus</taxon>
    </lineage>
</organism>
<dbReference type="RefSeq" id="WP_322878060.1">
    <property type="nucleotide sequence ID" value="NZ_JAVMIP010000006.1"/>
</dbReference>
<dbReference type="Gene3D" id="1.20.120.1490">
    <property type="match status" value="1"/>
</dbReference>
<gene>
    <name evidence="4" type="ORF">RIF25_08200</name>
</gene>
<dbReference type="EMBL" id="JAVMIP010000006">
    <property type="protein sequence ID" value="MDS3860795.1"/>
    <property type="molecule type" value="Genomic_DNA"/>
</dbReference>